<evidence type="ECO:0000313" key="10">
    <source>
        <dbReference type="Proteomes" id="UP000078070"/>
    </source>
</evidence>
<keyword evidence="3" id="KW-0479">Metal-binding</keyword>
<dbReference type="Proteomes" id="UP000078070">
    <property type="component" value="Chromosome"/>
</dbReference>
<accession>A0A1A9F332</accession>
<dbReference type="GO" id="GO:0008237">
    <property type="term" value="F:metallopeptidase activity"/>
    <property type="evidence" value="ECO:0007669"/>
    <property type="project" value="UniProtKB-KW"/>
</dbReference>
<dbReference type="RefSeq" id="WP_067386174.1">
    <property type="nucleotide sequence ID" value="NZ_CP015839.1"/>
</dbReference>
<keyword evidence="10" id="KW-1185">Reference proteome</keyword>
<dbReference type="SUPFAM" id="SSF47781">
    <property type="entry name" value="RuvA domain 2-like"/>
    <property type="match status" value="1"/>
</dbReference>
<dbReference type="PANTHER" id="PTHR30471">
    <property type="entry name" value="DNA REPAIR PROTEIN RADC"/>
    <property type="match status" value="1"/>
</dbReference>
<dbReference type="Pfam" id="PF20582">
    <property type="entry name" value="UPF0758_N"/>
    <property type="match status" value="1"/>
</dbReference>
<evidence type="ECO:0000256" key="4">
    <source>
        <dbReference type="ARBA" id="ARBA00022801"/>
    </source>
</evidence>
<dbReference type="InterPro" id="IPR037518">
    <property type="entry name" value="MPN"/>
</dbReference>
<evidence type="ECO:0000256" key="2">
    <source>
        <dbReference type="ARBA" id="ARBA00022670"/>
    </source>
</evidence>
<dbReference type="InterPro" id="IPR046778">
    <property type="entry name" value="UPF0758_N"/>
</dbReference>
<evidence type="ECO:0000256" key="5">
    <source>
        <dbReference type="ARBA" id="ARBA00022833"/>
    </source>
</evidence>
<dbReference type="FunFam" id="3.40.140.10:FF:000032">
    <property type="entry name" value="DNA repair protein RadC"/>
    <property type="match status" value="1"/>
</dbReference>
<dbReference type="PROSITE" id="PS01302">
    <property type="entry name" value="UPF0758"/>
    <property type="match status" value="1"/>
</dbReference>
<sequence length="224" mass="24862">MSISDWPAQERPRERLLSLGAAALSDAELLAIFLRTGVSGKSAVDLARELLDRFGGLRPLLESSREQFCQGLGLGDAKYAQLQAVLEMARRHLEATLERGDALENPAAVRRYLTARLRHQAREVFACLFLDNRHRVIHFDELFFGTIDAASVYPREVVKRALAHNAAALILAHNHPSGVAEPSLADQQITRRLIDALALVDIRVLDHMVVGDREVVSFAERGLL</sequence>
<dbReference type="InterPro" id="IPR001405">
    <property type="entry name" value="UPF0758"/>
</dbReference>
<dbReference type="InterPro" id="IPR020891">
    <property type="entry name" value="UPF0758_CS"/>
</dbReference>
<dbReference type="NCBIfam" id="NF000642">
    <property type="entry name" value="PRK00024.1"/>
    <property type="match status" value="1"/>
</dbReference>
<keyword evidence="5" id="KW-0862">Zinc</keyword>
<dbReference type="EMBL" id="CP015839">
    <property type="protein sequence ID" value="ANG64575.1"/>
    <property type="molecule type" value="Genomic_DNA"/>
</dbReference>
<evidence type="ECO:0000256" key="3">
    <source>
        <dbReference type="ARBA" id="ARBA00022723"/>
    </source>
</evidence>
<evidence type="ECO:0000259" key="8">
    <source>
        <dbReference type="PROSITE" id="PS50249"/>
    </source>
</evidence>
<protein>
    <recommendedName>
        <fullName evidence="8">MPN domain-containing protein</fullName>
    </recommendedName>
</protein>
<comment type="similarity">
    <text evidence="1 7">Belongs to the UPF0758 family.</text>
</comment>
<dbReference type="OrthoDB" id="9804482at2"/>
<dbReference type="KEGG" id="mars:A8C75_20260"/>
<dbReference type="InterPro" id="IPR025657">
    <property type="entry name" value="RadC_JAB"/>
</dbReference>
<keyword evidence="2" id="KW-0645">Protease</keyword>
<dbReference type="Gene3D" id="3.40.140.10">
    <property type="entry name" value="Cytidine Deaminase, domain 2"/>
    <property type="match status" value="1"/>
</dbReference>
<keyword evidence="6" id="KW-0482">Metalloprotease</keyword>
<reference evidence="9 10" key="2">
    <citation type="journal article" date="2018" name="Int. J. Syst. Evol. Microbiol.">
        <title>Marinobacterium aestuarii sp. nov., a benzene-degrading marine bacterium isolated from estuary sediment.</title>
        <authorList>
            <person name="Bae S.S."/>
            <person name="Jung J."/>
            <person name="Chung D."/>
            <person name="Baek K."/>
        </authorList>
    </citation>
    <scope>NUCLEOTIDE SEQUENCE [LARGE SCALE GENOMIC DNA]</scope>
    <source>
        <strain evidence="9 10">ST58-10</strain>
    </source>
</reference>
<evidence type="ECO:0000313" key="9">
    <source>
        <dbReference type="EMBL" id="ANG64575.1"/>
    </source>
</evidence>
<dbReference type="PANTHER" id="PTHR30471:SF3">
    <property type="entry name" value="UPF0758 PROTEIN YEES-RELATED"/>
    <property type="match status" value="1"/>
</dbReference>
<reference evidence="10" key="1">
    <citation type="submission" date="2016-05" db="EMBL/GenBank/DDBJ databases">
        <authorList>
            <person name="Baek K."/>
            <person name="Yang S.-J."/>
        </authorList>
    </citation>
    <scope>NUCLEOTIDE SEQUENCE [LARGE SCALE GENOMIC DNA]</scope>
    <source>
        <strain evidence="10">ST58-10</strain>
    </source>
</reference>
<dbReference type="Pfam" id="PF04002">
    <property type="entry name" value="RadC"/>
    <property type="match status" value="1"/>
</dbReference>
<dbReference type="CDD" id="cd08071">
    <property type="entry name" value="MPN_DUF2466"/>
    <property type="match status" value="1"/>
</dbReference>
<proteinExistence type="inferred from homology"/>
<dbReference type="NCBIfam" id="TIGR00608">
    <property type="entry name" value="radc"/>
    <property type="match status" value="1"/>
</dbReference>
<name>A0A1A9F332_9GAMM</name>
<dbReference type="InterPro" id="IPR010994">
    <property type="entry name" value="RuvA_2-like"/>
</dbReference>
<dbReference type="GO" id="GO:0006508">
    <property type="term" value="P:proteolysis"/>
    <property type="evidence" value="ECO:0007669"/>
    <property type="project" value="UniProtKB-KW"/>
</dbReference>
<feature type="domain" description="MPN" evidence="8">
    <location>
        <begin position="102"/>
        <end position="224"/>
    </location>
</feature>
<evidence type="ECO:0000256" key="6">
    <source>
        <dbReference type="ARBA" id="ARBA00023049"/>
    </source>
</evidence>
<evidence type="ECO:0000256" key="7">
    <source>
        <dbReference type="RuleBase" id="RU003797"/>
    </source>
</evidence>
<gene>
    <name evidence="9" type="ORF">A8C75_20260</name>
</gene>
<evidence type="ECO:0000256" key="1">
    <source>
        <dbReference type="ARBA" id="ARBA00010243"/>
    </source>
</evidence>
<dbReference type="GO" id="GO:0046872">
    <property type="term" value="F:metal ion binding"/>
    <property type="evidence" value="ECO:0007669"/>
    <property type="project" value="UniProtKB-KW"/>
</dbReference>
<dbReference type="STRING" id="1821621.A8C75_20260"/>
<dbReference type="AlphaFoldDB" id="A0A1A9F332"/>
<organism evidence="9 10">
    <name type="scientific">Marinobacterium aestuarii</name>
    <dbReference type="NCBI Taxonomy" id="1821621"/>
    <lineage>
        <taxon>Bacteria</taxon>
        <taxon>Pseudomonadati</taxon>
        <taxon>Pseudomonadota</taxon>
        <taxon>Gammaproteobacteria</taxon>
        <taxon>Oceanospirillales</taxon>
        <taxon>Oceanospirillaceae</taxon>
        <taxon>Marinobacterium</taxon>
    </lineage>
</organism>
<keyword evidence="4" id="KW-0378">Hydrolase</keyword>
<dbReference type="PROSITE" id="PS50249">
    <property type="entry name" value="MPN"/>
    <property type="match status" value="1"/>
</dbReference>